<sequence>MASAQIMCLLLCLLSLRIRARSESSNIIGPGSFLSLNTSSSSWPSPSSLFAFGFYPQGDGFAVGIWLNTKPDITVVWTANRDDPPVSSNSSIHFTKDGRLLLRTGPGQMKPVVELYNPAVSASILDSGNFVIHGKKSEVIWQSFENPTDTLLGGQSISSYSTYSELSSSKSTFDHSTGRYCLEFNNGDLVAFPANRTPEEVYWRVPTVEQLNLTTGGVLQLITGNTAPKILASSSYSAQKETVIYRATLDADGILRLYSHRFKFSGKSNVKVEWFALKNQCEVKTSCGFNSYCYSNSSEADCKCFPGFDFINPGMRFLGCYRNFIDKEGCRRKETGAFYHIANMENTNLGGVPYARLSVNKEDCSESCLKDCHCAAALYFNVTCRIFKLPLMFEMKNQSDSGTVFVKWSSGNTNRSIPPRMIPPPLHERVETENKKKLITILAATLSSITFLCFVIAISSFLVYKIRVNRYRKLPGNSSLDPTEVFSLKSFSYNELDKATDGFKDELRRDWFGAVYRGYISNGKKMIAAKRLENLMEEGEKKFREEMATVRQTHHRNLLRLLGFCQEGSRKVLVYEYMGKGSLADFIFNDERRPLWRERVRIASDVARGIHYLHEECEFPIIHRDINPKTILGIEQAYSGRRSMHDNPGKDGEGWIVVYSR</sequence>
<keyword evidence="2" id="KW-1185">Reference proteome</keyword>
<proteinExistence type="predicted"/>
<gene>
    <name evidence="1" type="ORF">Patl1_27788</name>
</gene>
<reference evidence="2" key="1">
    <citation type="journal article" date="2023" name="G3 (Bethesda)">
        <title>Genome assembly and association tests identify interacting loci associated with vigor, precocity, and sex in interspecific pistachio rootstocks.</title>
        <authorList>
            <person name="Palmer W."/>
            <person name="Jacygrad E."/>
            <person name="Sagayaradj S."/>
            <person name="Cavanaugh K."/>
            <person name="Han R."/>
            <person name="Bertier L."/>
            <person name="Beede B."/>
            <person name="Kafkas S."/>
            <person name="Golino D."/>
            <person name="Preece J."/>
            <person name="Michelmore R."/>
        </authorList>
    </citation>
    <scope>NUCLEOTIDE SEQUENCE [LARGE SCALE GENOMIC DNA]</scope>
</reference>
<dbReference type="Proteomes" id="UP001164250">
    <property type="component" value="Chromosome 5"/>
</dbReference>
<evidence type="ECO:0000313" key="2">
    <source>
        <dbReference type="Proteomes" id="UP001164250"/>
    </source>
</evidence>
<dbReference type="EMBL" id="CM047901">
    <property type="protein sequence ID" value="KAJ0098267.1"/>
    <property type="molecule type" value="Genomic_DNA"/>
</dbReference>
<protein>
    <submittedName>
        <fullName evidence="1">Uncharacterized protein</fullName>
    </submittedName>
</protein>
<name>A0ACC1BHG6_9ROSI</name>
<comment type="caution">
    <text evidence="1">The sequence shown here is derived from an EMBL/GenBank/DDBJ whole genome shotgun (WGS) entry which is preliminary data.</text>
</comment>
<accession>A0ACC1BHG6</accession>
<organism evidence="1 2">
    <name type="scientific">Pistacia atlantica</name>
    <dbReference type="NCBI Taxonomy" id="434234"/>
    <lineage>
        <taxon>Eukaryota</taxon>
        <taxon>Viridiplantae</taxon>
        <taxon>Streptophyta</taxon>
        <taxon>Embryophyta</taxon>
        <taxon>Tracheophyta</taxon>
        <taxon>Spermatophyta</taxon>
        <taxon>Magnoliopsida</taxon>
        <taxon>eudicotyledons</taxon>
        <taxon>Gunneridae</taxon>
        <taxon>Pentapetalae</taxon>
        <taxon>rosids</taxon>
        <taxon>malvids</taxon>
        <taxon>Sapindales</taxon>
        <taxon>Anacardiaceae</taxon>
        <taxon>Pistacia</taxon>
    </lineage>
</organism>
<evidence type="ECO:0000313" key="1">
    <source>
        <dbReference type="EMBL" id="KAJ0098267.1"/>
    </source>
</evidence>